<feature type="region of interest" description="Disordered" evidence="1">
    <location>
        <begin position="638"/>
        <end position="659"/>
    </location>
</feature>
<dbReference type="GO" id="GO:0007140">
    <property type="term" value="P:male meiotic nuclear division"/>
    <property type="evidence" value="ECO:0007669"/>
    <property type="project" value="InterPro"/>
</dbReference>
<dbReference type="Proteomes" id="UP001501920">
    <property type="component" value="Chromosome 18"/>
</dbReference>
<evidence type="ECO:0000313" key="5">
    <source>
        <dbReference type="Proteomes" id="UP001501920"/>
    </source>
</evidence>
<feature type="region of interest" description="Disordered" evidence="1">
    <location>
        <begin position="2151"/>
        <end position="2170"/>
    </location>
</feature>
<dbReference type="PANTHER" id="PTHR22380">
    <property type="entry name" value="TESTIS-EXPRESSED PROTEIN 15"/>
    <property type="match status" value="1"/>
</dbReference>
<feature type="compositionally biased region" description="Polar residues" evidence="1">
    <location>
        <begin position="2158"/>
        <end position="2170"/>
    </location>
</feature>
<dbReference type="Pfam" id="PF15326">
    <property type="entry name" value="TEX15"/>
    <property type="match status" value="1"/>
</dbReference>
<protein>
    <submittedName>
        <fullName evidence="4">Uncharacterized protein</fullName>
    </submittedName>
</protein>
<evidence type="ECO:0000259" key="2">
    <source>
        <dbReference type="Pfam" id="PF12509"/>
    </source>
</evidence>
<feature type="compositionally biased region" description="Polar residues" evidence="1">
    <location>
        <begin position="1209"/>
        <end position="1218"/>
    </location>
</feature>
<dbReference type="GeneID" id="108410412"/>
<dbReference type="PANTHER" id="PTHR22380:SF1">
    <property type="entry name" value="TESTIS-EXPRESSED PROTEIN 15"/>
    <property type="match status" value="1"/>
</dbReference>
<feature type="domain" description="TASOR pseudo-PARP" evidence="2">
    <location>
        <begin position="97"/>
        <end position="243"/>
    </location>
</feature>
<feature type="compositionally biased region" description="Polar residues" evidence="1">
    <location>
        <begin position="1044"/>
        <end position="1056"/>
    </location>
</feature>
<dbReference type="RefSeq" id="XP_017536957.2">
    <property type="nucleotide sequence ID" value="XM_017681468.2"/>
</dbReference>
<feature type="compositionally biased region" description="Basic and acidic residues" evidence="1">
    <location>
        <begin position="776"/>
        <end position="797"/>
    </location>
</feature>
<feature type="domain" description="Testis expressed sequence 15" evidence="3">
    <location>
        <begin position="1639"/>
        <end position="1844"/>
    </location>
</feature>
<evidence type="ECO:0000256" key="1">
    <source>
        <dbReference type="SAM" id="MobiDB-lite"/>
    </source>
</evidence>
<feature type="compositionally biased region" description="Basic and acidic residues" evidence="1">
    <location>
        <begin position="444"/>
        <end position="461"/>
    </location>
</feature>
<feature type="compositionally biased region" description="Polar residues" evidence="1">
    <location>
        <begin position="1169"/>
        <end position="1195"/>
    </location>
</feature>
<feature type="compositionally biased region" description="Basic and acidic residues" evidence="1">
    <location>
        <begin position="1197"/>
        <end position="1208"/>
    </location>
</feature>
<feature type="region of interest" description="Disordered" evidence="1">
    <location>
        <begin position="1166"/>
        <end position="1230"/>
    </location>
</feature>
<reference evidence="4" key="3">
    <citation type="submission" date="2025-09" db="UniProtKB">
        <authorList>
            <consortium name="Ensembl"/>
        </authorList>
    </citation>
    <scope>IDENTIFICATION</scope>
</reference>
<sequence>MEGRGREGVQLSSTNPTKPAGTLALRNFTIPRKKRVSGQVLLEPCPEESRDYSLIQSKLREARLDMRKDHPNAWLWKDVKLVHNEEFLKEFSEKRSEMRTKGRHGREMEERFCFLAASHKTTTQIYQLGLRTETQEQYFLGKPSHGVYLFRHVDVALKQAATSTLSGKTLIVFKVLFGKVKKVTPSLDWNRTPDPMVAFDCHMSKDVVSHRECLSQQVLGSSLFLFDYNENQELNKRPRQCLPYAVVSFVPAINATPPTSISPPASPVKHPTNLSHAGPLEHLRGCTVAKRRGKGENATVTFKHFATQSCPGPDYTSQTGVDPSIQYNELQNPLLFFPSQLYMPLFHTAGYFDPSLPYVDSNPFQNSVLFQNYPDESTFPPTTSVYGGNTENCGVTPQTSTKKISTIVYSSRLVKDPRLSRQETNTEKKSSEQETESSVSECDEQPHLQNKERKNEFTRTVSCEKESLDVAEQQSRGYCLKLPQDDQPEPDSNPRPATENMPSIKLLKMKFQKYAAYLKMSEEERHKVIWSKEDLTPEQKQSLIDRVHFYEVYYQKYKQGLLFQKDTETENVLGLSNSEPKNNETCLSTLNKSHLKLQDSTVGHSICSEVSNLTPTTDLLFAESLKVDVFNTANDKVRHNGTESTAKTLKEKEQSHPPDCPDYLAEPPDGSVVQSEGELSALELGVLLLNTSENREAIENAADFEEPLCPSCPSEQINVNSQAVGERKSSTIPSESTLSNNVEENLEFHSITGIDVANCVDISEGNDLLSATAMRPDQKSQRSTKNEDREPLTHSESGDSSEMSIEVKRVELRQDNTIHSALYKRLQMDQLLPNLNGVNTFSNKSYLWPKDPCNSQLYSHLNETVPKEDSNKAKIQNQECGEDLQDIVMKKSNEVSGTTERLTLSERFSQLRGLQKKLMVFVHKKPNSSTVYSAGDVKSNPEGLYPSSDGEKETGSKNIELIQLLAQRFSETRSLTNCRCLKRKCSRVLSRGKTNFSVWSLKHSSQSPAHFVRRALHLRKRHLWKAMKKRKTKLRQNCVLSSKSTLNPSTCAPHTTETPDKDFNSRLNLNAESQSSGPQSHNQLEANQEYTITSVSTKDDSCLNTSIGGNTSSHDNEFVHISQSKEQSTDVSETLLRTSSNCGIKKSLGDIPLDVKDQVMTAEMEPERGTNNSSFSHQEKSSPITCSGGNESNNDGEIAKEKHKEEAISQKNLSQANTKEVEKEKCDTEEVSTDYNTGAYADKNNPVQSVSSISSDISSGNTITICTAKAQTAMTPHLPRLKNNDEADRVTVTETQTLYDSAVDGARSAVIKSVVDLTTNVSSTGKIRAMKANSNIHNSDACSLANRTDVNAELFSRAETSAVDQSSLKTVKSAKDDFSSCQDKTDHPFELASRSKPLVKHVNSSGIINSHVETTADLHNRVIRDAKEASIVAMTGNLHSAWQGQDKNNLPSTSTETQLISKLRDYLTKFECTVKRQESVNVNNPVKDGHVPIAWITLDSTVHKQQLFDARHYNRLDLANLRHQQSDLFSNKKDHSINYMLHSITKEDVTGRANVQDETANVSVALTKRKGCKQPKSYTPKRTRRNKLTRVSPDSTSMLETVQKDSPSLLVVNKDTEQPQISTSIHTMQQWMQNHGNVVQQNQTVHSQSSENLHGSSPQQSQVNQSAEKATKVNEQIIYDKKVHTYVQKEYSVTDISSTLKLADHAVSVAELSSLQLKCKAMLQHFILNFERDHKVFFIESCISRYLILEKYLDHPPVPVELKFEGLNSFLELQMMLEASQFVENKINFLSRKPTFRSLLWYDPSLYGELYKGAVGFQQQSSLFSSFQQSLGSEGYSKLQEYYAAVSTLHQQLQDAPDTSYYMYLKSKRERLEIEAALRNPPDINSFFLSVPTALMMNFGDSLESLEKAHSIVMTFVETPSDQLPGTFDIGKAEHLSIICRYLQEKVIFIKSHEEISKVSWFGLEHLLYDASKLLVWRESEHGISNEVLRQYKRSNPQIVYGVTEAGVALVNKVEQPVETARITAQQQMEGVRNYRSIQPGISAERTQNALDLQTEDGVKETYQPAKRRATHPPLGCNLNDGGVTPLIQPIVPAQLGKPSPFTAFSQQSSVVHWKMPGTAWDWNPSGVGQTSKPHSEIRALLLSKRRATVPGAEPRTDIQNSHAVRQQQWPSPLMVNPRAVERISHQPTIIEHHSEHRKEQASDATVPLIQPYSFPTSSIVPPPLSLLPFSNTSNQVPSHEISTPINYPYFLFNGRTYSTAAPSVPLPGPALHNEARYHPHPV</sequence>
<feature type="compositionally biased region" description="Basic and acidic residues" evidence="1">
    <location>
        <begin position="1219"/>
        <end position="1228"/>
    </location>
</feature>
<dbReference type="InterPro" id="IPR022188">
    <property type="entry name" value="TASOR_DUF3715"/>
</dbReference>
<feature type="region of interest" description="Disordered" evidence="1">
    <location>
        <begin position="1641"/>
        <end position="1667"/>
    </location>
</feature>
<dbReference type="GO" id="GO:0007130">
    <property type="term" value="P:synaptonemal complex assembly"/>
    <property type="evidence" value="ECO:0007669"/>
    <property type="project" value="TreeGrafter"/>
</dbReference>
<dbReference type="Ensembl" id="ENSPNAT00000028855.2">
    <property type="protein sequence ID" value="ENSPNAP00000035615.2"/>
    <property type="gene ID" value="ENSPNAG00000025720.2"/>
</dbReference>
<dbReference type="STRING" id="42514.ENSPNAP00000035615"/>
<feature type="region of interest" description="Disordered" evidence="1">
    <location>
        <begin position="481"/>
        <end position="501"/>
    </location>
</feature>
<dbReference type="OMA" id="MSHTFIM"/>
<feature type="region of interest" description="Disordered" evidence="1">
    <location>
        <begin position="770"/>
        <end position="805"/>
    </location>
</feature>
<dbReference type="GeneTree" id="ENSGT00390000006260"/>
<feature type="region of interest" description="Disordered" evidence="1">
    <location>
        <begin position="1044"/>
        <end position="1083"/>
    </location>
</feature>
<feature type="compositionally biased region" description="Basic and acidic residues" evidence="1">
    <location>
        <begin position="415"/>
        <end position="432"/>
    </location>
</feature>
<dbReference type="RefSeq" id="XP_017536958.2">
    <property type="nucleotide sequence ID" value="XM_017681469.2"/>
</dbReference>
<dbReference type="RefSeq" id="XP_037403263.1">
    <property type="nucleotide sequence ID" value="XM_037547366.1"/>
</dbReference>
<keyword evidence="5" id="KW-1185">Reference proteome</keyword>
<organism evidence="4 5">
    <name type="scientific">Pygocentrus nattereri</name>
    <name type="common">Red-bellied piranha</name>
    <dbReference type="NCBI Taxonomy" id="42514"/>
    <lineage>
        <taxon>Eukaryota</taxon>
        <taxon>Metazoa</taxon>
        <taxon>Chordata</taxon>
        <taxon>Craniata</taxon>
        <taxon>Vertebrata</taxon>
        <taxon>Euteleostomi</taxon>
        <taxon>Actinopterygii</taxon>
        <taxon>Neopterygii</taxon>
        <taxon>Teleostei</taxon>
        <taxon>Ostariophysi</taxon>
        <taxon>Characiformes</taxon>
        <taxon>Characoidei</taxon>
        <taxon>Pygocentrus</taxon>
    </lineage>
</organism>
<dbReference type="RefSeq" id="XP_037403262.1">
    <property type="nucleotide sequence ID" value="XM_037547365.1"/>
</dbReference>
<name>A0A3B4EIB9_PYGNA</name>
<evidence type="ECO:0000259" key="3">
    <source>
        <dbReference type="Pfam" id="PF15326"/>
    </source>
</evidence>
<proteinExistence type="predicted"/>
<dbReference type="GO" id="GO:0010569">
    <property type="term" value="P:regulation of double-strand break repair via homologous recombination"/>
    <property type="evidence" value="ECO:0007669"/>
    <property type="project" value="InterPro"/>
</dbReference>
<reference evidence="4 5" key="1">
    <citation type="submission" date="2020-10" db="EMBL/GenBank/DDBJ databases">
        <title>Pygocentrus nattereri (red-bellied piranha) genome, fPygNat1, primary haplotype.</title>
        <authorList>
            <person name="Myers G."/>
            <person name="Meyer A."/>
            <person name="Karagic N."/>
            <person name="Pippel M."/>
            <person name="Winkler S."/>
            <person name="Tracey A."/>
            <person name="Wood J."/>
            <person name="Formenti G."/>
            <person name="Howe K."/>
            <person name="Fedrigo O."/>
            <person name="Jarvis E.D."/>
        </authorList>
    </citation>
    <scope>NUCLEOTIDE SEQUENCE [LARGE SCALE GENOMIC DNA]</scope>
</reference>
<feature type="region of interest" description="Disordered" evidence="1">
    <location>
        <begin position="1"/>
        <end position="21"/>
    </location>
</feature>
<dbReference type="InterPro" id="IPR026616">
    <property type="entry name" value="TEX15"/>
</dbReference>
<dbReference type="Pfam" id="PF12509">
    <property type="entry name" value="DUF3715"/>
    <property type="match status" value="1"/>
</dbReference>
<reference evidence="4" key="2">
    <citation type="submission" date="2025-08" db="UniProtKB">
        <authorList>
            <consortium name="Ensembl"/>
        </authorList>
    </citation>
    <scope>IDENTIFICATION</scope>
</reference>
<dbReference type="GO" id="GO:0005634">
    <property type="term" value="C:nucleus"/>
    <property type="evidence" value="ECO:0007669"/>
    <property type="project" value="TreeGrafter"/>
</dbReference>
<dbReference type="OrthoDB" id="10054471at2759"/>
<accession>A0A3B4EIB9</accession>
<evidence type="ECO:0000313" key="4">
    <source>
        <dbReference type="Ensembl" id="ENSPNAP00000035615.2"/>
    </source>
</evidence>
<feature type="compositionally biased region" description="Polar residues" evidence="1">
    <location>
        <begin position="1065"/>
        <end position="1083"/>
    </location>
</feature>
<dbReference type="SUPFAM" id="SSF56399">
    <property type="entry name" value="ADP-ribosylation"/>
    <property type="match status" value="1"/>
</dbReference>
<dbReference type="InterPro" id="IPR032765">
    <property type="entry name" value="TEX15_dom"/>
</dbReference>
<feature type="region of interest" description="Disordered" evidence="1">
    <location>
        <begin position="415"/>
        <end position="461"/>
    </location>
</feature>